<dbReference type="AlphaFoldDB" id="A0A6A4JD99"/>
<keyword evidence="2" id="KW-1185">Reference proteome</keyword>
<dbReference type="EMBL" id="WIXP02000014">
    <property type="protein sequence ID" value="KAF6200025.1"/>
    <property type="molecule type" value="Genomic_DNA"/>
</dbReference>
<evidence type="ECO:0000313" key="2">
    <source>
        <dbReference type="Proteomes" id="UP000466442"/>
    </source>
</evidence>
<proteinExistence type="predicted"/>
<evidence type="ECO:0000313" key="1">
    <source>
        <dbReference type="EMBL" id="KAF6200025.1"/>
    </source>
</evidence>
<accession>A0A6A4JD99</accession>
<comment type="caution">
    <text evidence="1">The sequence shown here is derived from an EMBL/GenBank/DDBJ whole genome shotgun (WGS) entry which is preliminary data.</text>
</comment>
<gene>
    <name evidence="1" type="ORF">GE061_006325</name>
</gene>
<organism evidence="1 2">
    <name type="scientific">Apolygus lucorum</name>
    <name type="common">Small green plant bug</name>
    <name type="synonym">Lygocoris lucorum</name>
    <dbReference type="NCBI Taxonomy" id="248454"/>
    <lineage>
        <taxon>Eukaryota</taxon>
        <taxon>Metazoa</taxon>
        <taxon>Ecdysozoa</taxon>
        <taxon>Arthropoda</taxon>
        <taxon>Hexapoda</taxon>
        <taxon>Insecta</taxon>
        <taxon>Pterygota</taxon>
        <taxon>Neoptera</taxon>
        <taxon>Paraneoptera</taxon>
        <taxon>Hemiptera</taxon>
        <taxon>Heteroptera</taxon>
        <taxon>Panheteroptera</taxon>
        <taxon>Cimicomorpha</taxon>
        <taxon>Miridae</taxon>
        <taxon>Mirini</taxon>
        <taxon>Apolygus</taxon>
    </lineage>
</organism>
<reference evidence="1" key="1">
    <citation type="journal article" date="2021" name="Mol. Ecol. Resour.">
        <title>Apolygus lucorum genome provides insights into omnivorousness and mesophyll feeding.</title>
        <authorList>
            <person name="Liu Y."/>
            <person name="Liu H."/>
            <person name="Wang H."/>
            <person name="Huang T."/>
            <person name="Liu B."/>
            <person name="Yang B."/>
            <person name="Yin L."/>
            <person name="Li B."/>
            <person name="Zhang Y."/>
            <person name="Zhang S."/>
            <person name="Jiang F."/>
            <person name="Zhang X."/>
            <person name="Ren Y."/>
            <person name="Wang B."/>
            <person name="Wang S."/>
            <person name="Lu Y."/>
            <person name="Wu K."/>
            <person name="Fan W."/>
            <person name="Wang G."/>
        </authorList>
    </citation>
    <scope>NUCLEOTIDE SEQUENCE</scope>
    <source>
        <strain evidence="1">12Hb</strain>
    </source>
</reference>
<sequence length="226" mass="25712">MFKYVAIFVAVTYAQTHADIIEDGLAHIEKLSQMTAAQRQRLSEIASASKDLALMHQKTHTDALNNTLRFHAEMSKKRAEVLNCHPNVFQELAWISKESLKDWESCLNISVRIGRIIRLGIDFTSDLELAESIICKGIRNVTLCNETNIYDKFVCVSNAVGECTETFMSSTKGVLYWITQFDIVLEELGLMVAKCLNITNISFFDRLESHFDEHCQAISGFHDKKR</sequence>
<protein>
    <submittedName>
        <fullName evidence="1">Uncharacterized protein</fullName>
    </submittedName>
</protein>
<name>A0A6A4JD99_APOLU</name>
<dbReference type="Proteomes" id="UP000466442">
    <property type="component" value="Unassembled WGS sequence"/>
</dbReference>